<name>A0ABS7SZQ9_9FIRM</name>
<organism evidence="7 8">
    <name type="scientific">Anaerococcus murdochii</name>
    <dbReference type="NCBI Taxonomy" id="411577"/>
    <lineage>
        <taxon>Bacteria</taxon>
        <taxon>Bacillati</taxon>
        <taxon>Bacillota</taxon>
        <taxon>Tissierellia</taxon>
        <taxon>Tissierellales</taxon>
        <taxon>Peptoniphilaceae</taxon>
        <taxon>Anaerococcus</taxon>
    </lineage>
</organism>
<feature type="transmembrane region" description="Helical" evidence="5">
    <location>
        <begin position="147"/>
        <end position="169"/>
    </location>
</feature>
<evidence type="ECO:0000256" key="1">
    <source>
        <dbReference type="ARBA" id="ARBA00004141"/>
    </source>
</evidence>
<keyword evidence="8" id="KW-1185">Reference proteome</keyword>
<dbReference type="PANTHER" id="PTHR43021">
    <property type="entry name" value="NA(+)/H(+) ANTIPORTER-RELATED"/>
    <property type="match status" value="1"/>
</dbReference>
<feature type="transmembrane region" description="Helical" evidence="5">
    <location>
        <begin position="189"/>
        <end position="208"/>
    </location>
</feature>
<dbReference type="InterPro" id="IPR006153">
    <property type="entry name" value="Cation/H_exchanger_TM"/>
</dbReference>
<evidence type="ECO:0000256" key="5">
    <source>
        <dbReference type="SAM" id="Phobius"/>
    </source>
</evidence>
<gene>
    <name evidence="7" type="ORF">K8P03_06935</name>
</gene>
<dbReference type="Gene3D" id="1.20.1530.20">
    <property type="match status" value="1"/>
</dbReference>
<dbReference type="InterPro" id="IPR038770">
    <property type="entry name" value="Na+/solute_symporter_sf"/>
</dbReference>
<dbReference type="EMBL" id="JAIPME010000002">
    <property type="protein sequence ID" value="MBZ2387015.1"/>
    <property type="molecule type" value="Genomic_DNA"/>
</dbReference>
<accession>A0ABS7SZQ9</accession>
<dbReference type="PANTHER" id="PTHR43021:SF2">
    <property type="entry name" value="CATION_H+ EXCHANGER DOMAIN-CONTAINING PROTEIN"/>
    <property type="match status" value="1"/>
</dbReference>
<feature type="transmembrane region" description="Helical" evidence="5">
    <location>
        <begin position="220"/>
        <end position="237"/>
    </location>
</feature>
<keyword evidence="3 5" id="KW-1133">Transmembrane helix</keyword>
<keyword evidence="4 5" id="KW-0472">Membrane</keyword>
<comment type="subcellular location">
    <subcellularLocation>
        <location evidence="1">Membrane</location>
        <topology evidence="1">Multi-pass membrane protein</topology>
    </subcellularLocation>
</comment>
<dbReference type="Proteomes" id="UP000734271">
    <property type="component" value="Unassembled WGS sequence"/>
</dbReference>
<protein>
    <submittedName>
        <fullName evidence="7">Cation:proton antiporter</fullName>
    </submittedName>
</protein>
<dbReference type="Pfam" id="PF00999">
    <property type="entry name" value="Na_H_Exchanger"/>
    <property type="match status" value="1"/>
</dbReference>
<keyword evidence="2 5" id="KW-0812">Transmembrane</keyword>
<feature type="transmembrane region" description="Helical" evidence="5">
    <location>
        <begin position="29"/>
        <end position="48"/>
    </location>
</feature>
<feature type="transmembrane region" description="Helical" evidence="5">
    <location>
        <begin position="86"/>
        <end position="107"/>
    </location>
</feature>
<feature type="transmembrane region" description="Helical" evidence="5">
    <location>
        <begin position="287"/>
        <end position="307"/>
    </location>
</feature>
<evidence type="ECO:0000313" key="8">
    <source>
        <dbReference type="Proteomes" id="UP000734271"/>
    </source>
</evidence>
<feature type="transmembrane region" description="Helical" evidence="5">
    <location>
        <begin position="358"/>
        <end position="377"/>
    </location>
</feature>
<comment type="caution">
    <text evidence="7">The sequence shown here is derived from an EMBL/GenBank/DDBJ whole genome shotgun (WGS) entry which is preliminary data.</text>
</comment>
<evidence type="ECO:0000256" key="4">
    <source>
        <dbReference type="ARBA" id="ARBA00023136"/>
    </source>
</evidence>
<sequence>MGVQIKLALVIIFGIIGGKISPRFNLPNVTGYIVAGLFLGPSFFNVLNEANQPMVDFVNEFALGIIAFSIGSEFRLEDLKKLGKDVFVITLMEVVGVLIVVFSVMYFVLDKSFVFSIIIASMSAATAPAGTMMVIRQFRAYGPLTKTILPVAALDDVLGIIVFGISMSLAKSSIGQAQASVPMMVLGPLIEITLSFLLGLALGLIFTYLIKKVKSKEDELCAIITVILLGTGLANYSKLSPLLVNMMVGGVLVNYHRNSRKVFDNINDFAPPVNLLFFTLAGAKLDLSVLFSIGSLGIFYALSRAVGKISGASLGAKLVGAKDTVVKYLGLALLCQGGISIGLSMIVARELPGFADEIITVILFSVLVFEILGPILAKVSITKAGEFDGLKIKVMKEKKA</sequence>
<evidence type="ECO:0000259" key="6">
    <source>
        <dbReference type="Pfam" id="PF00999"/>
    </source>
</evidence>
<feature type="transmembrane region" description="Helical" evidence="5">
    <location>
        <begin position="328"/>
        <end position="346"/>
    </location>
</feature>
<feature type="domain" description="Cation/H+ exchanger transmembrane" evidence="6">
    <location>
        <begin position="11"/>
        <end position="376"/>
    </location>
</feature>
<feature type="transmembrane region" description="Helical" evidence="5">
    <location>
        <begin position="113"/>
        <end position="135"/>
    </location>
</feature>
<evidence type="ECO:0000256" key="2">
    <source>
        <dbReference type="ARBA" id="ARBA00022692"/>
    </source>
</evidence>
<dbReference type="RefSeq" id="WP_223419767.1">
    <property type="nucleotide sequence ID" value="NZ_JAIPME010000002.1"/>
</dbReference>
<reference evidence="7 8" key="1">
    <citation type="submission" date="2021-08" db="EMBL/GenBank/DDBJ databases">
        <title>FDA dAtabase for Regulatory Grade micrObial Sequences (FDA-ARGOS): Supporting development and validation of Infectious Disease Dx tests.</title>
        <authorList>
            <person name="Sproer C."/>
            <person name="Gronow S."/>
            <person name="Severitt S."/>
            <person name="Schroder I."/>
            <person name="Tallon L."/>
            <person name="Sadzewicz L."/>
            <person name="Zhao X."/>
            <person name="Boylan J."/>
            <person name="Ott S."/>
            <person name="Bowen H."/>
            <person name="Vavikolanu K."/>
            <person name="Hazen T."/>
            <person name="Aluvathingal J."/>
            <person name="Nadendla S."/>
            <person name="Lowell S."/>
            <person name="Myers T."/>
            <person name="Yan Y."/>
            <person name="Sichtig H."/>
        </authorList>
    </citation>
    <scope>NUCLEOTIDE SEQUENCE [LARGE SCALE GENOMIC DNA]</scope>
    <source>
        <strain evidence="7 8">FDAARGOS_1460</strain>
    </source>
</reference>
<proteinExistence type="predicted"/>
<evidence type="ECO:0000313" key="7">
    <source>
        <dbReference type="EMBL" id="MBZ2387015.1"/>
    </source>
</evidence>
<evidence type="ECO:0000256" key="3">
    <source>
        <dbReference type="ARBA" id="ARBA00022989"/>
    </source>
</evidence>